<accession>D7T388</accession>
<gene>
    <name evidence="1" type="ordered locus">VIT_13s0064g00110</name>
</gene>
<dbReference type="InParanoid" id="D7T388"/>
<dbReference type="PaxDb" id="29760-VIT_13s0064g00110.t01"/>
<name>D7T388_VITVI</name>
<protein>
    <submittedName>
        <fullName evidence="1">Uncharacterized protein</fullName>
    </submittedName>
</protein>
<dbReference type="Proteomes" id="UP000009183">
    <property type="component" value="Chromosome 13"/>
</dbReference>
<keyword evidence="2" id="KW-1185">Reference proteome</keyword>
<dbReference type="AlphaFoldDB" id="D7T388"/>
<proteinExistence type="predicted"/>
<dbReference type="EMBL" id="FN595509">
    <property type="protein sequence ID" value="CBI24969.3"/>
    <property type="molecule type" value="Genomic_DNA"/>
</dbReference>
<evidence type="ECO:0000313" key="2">
    <source>
        <dbReference type="Proteomes" id="UP000009183"/>
    </source>
</evidence>
<dbReference type="HOGENOM" id="CLU_3336577_0_0_1"/>
<sequence length="38" mass="4207">MKAKESVWGRFGDQSLNDTSMSLKLKMKVAFSLKLGSS</sequence>
<reference evidence="2" key="1">
    <citation type="journal article" date="2007" name="Nature">
        <title>The grapevine genome sequence suggests ancestral hexaploidization in major angiosperm phyla.</title>
        <authorList>
            <consortium name="The French-Italian Public Consortium for Grapevine Genome Characterization."/>
            <person name="Jaillon O."/>
            <person name="Aury J.-M."/>
            <person name="Noel B."/>
            <person name="Policriti A."/>
            <person name="Clepet C."/>
            <person name="Casagrande A."/>
            <person name="Choisne N."/>
            <person name="Aubourg S."/>
            <person name="Vitulo N."/>
            <person name="Jubin C."/>
            <person name="Vezzi A."/>
            <person name="Legeai F."/>
            <person name="Hugueney P."/>
            <person name="Dasilva C."/>
            <person name="Horner D."/>
            <person name="Mica E."/>
            <person name="Jublot D."/>
            <person name="Poulain J."/>
            <person name="Bruyere C."/>
            <person name="Billault A."/>
            <person name="Segurens B."/>
            <person name="Gouyvenoux M."/>
            <person name="Ugarte E."/>
            <person name="Cattonaro F."/>
            <person name="Anthouard V."/>
            <person name="Vico V."/>
            <person name="Del Fabbro C."/>
            <person name="Alaux M."/>
            <person name="Di Gaspero G."/>
            <person name="Dumas V."/>
            <person name="Felice N."/>
            <person name="Paillard S."/>
            <person name="Juman I."/>
            <person name="Moroldo M."/>
            <person name="Scalabrin S."/>
            <person name="Canaguier A."/>
            <person name="Le Clainche I."/>
            <person name="Malacrida G."/>
            <person name="Durand E."/>
            <person name="Pesole G."/>
            <person name="Laucou V."/>
            <person name="Chatelet P."/>
            <person name="Merdinoglu D."/>
            <person name="Delledonne M."/>
            <person name="Pezzotti M."/>
            <person name="Lecharny A."/>
            <person name="Scarpelli C."/>
            <person name="Artiguenave F."/>
            <person name="Pe M.E."/>
            <person name="Valle G."/>
            <person name="Morgante M."/>
            <person name="Caboche M."/>
            <person name="Adam-Blondon A.-F."/>
            <person name="Weissenbach J."/>
            <person name="Quetier F."/>
            <person name="Wincker P."/>
        </authorList>
    </citation>
    <scope>NUCLEOTIDE SEQUENCE [LARGE SCALE GENOMIC DNA]</scope>
    <source>
        <strain evidence="2">cv. Pinot noir / PN40024</strain>
    </source>
</reference>
<evidence type="ECO:0000313" key="1">
    <source>
        <dbReference type="EMBL" id="CBI24969.3"/>
    </source>
</evidence>
<organism evidence="1 2">
    <name type="scientific">Vitis vinifera</name>
    <name type="common">Grape</name>
    <dbReference type="NCBI Taxonomy" id="29760"/>
    <lineage>
        <taxon>Eukaryota</taxon>
        <taxon>Viridiplantae</taxon>
        <taxon>Streptophyta</taxon>
        <taxon>Embryophyta</taxon>
        <taxon>Tracheophyta</taxon>
        <taxon>Spermatophyta</taxon>
        <taxon>Magnoliopsida</taxon>
        <taxon>eudicotyledons</taxon>
        <taxon>Gunneridae</taxon>
        <taxon>Pentapetalae</taxon>
        <taxon>rosids</taxon>
        <taxon>Vitales</taxon>
        <taxon>Vitaceae</taxon>
        <taxon>Viteae</taxon>
        <taxon>Vitis</taxon>
    </lineage>
</organism>